<dbReference type="Pfam" id="PF05686">
    <property type="entry name" value="Glyco_transf_90"/>
    <property type="match status" value="1"/>
</dbReference>
<dbReference type="GO" id="GO:0016740">
    <property type="term" value="F:transferase activity"/>
    <property type="evidence" value="ECO:0007669"/>
    <property type="project" value="UniProtKB-KW"/>
</dbReference>
<dbReference type="PANTHER" id="PTHR12203:SF35">
    <property type="entry name" value="PROTEIN O-GLUCOSYLTRANSFERASE 1"/>
    <property type="match status" value="1"/>
</dbReference>
<evidence type="ECO:0000256" key="1">
    <source>
        <dbReference type="ARBA" id="ARBA00022679"/>
    </source>
</evidence>
<accession>A0A0C6FR18</accession>
<name>A0A0C6FR18_9HYPH</name>
<keyword evidence="3" id="KW-0614">Plasmid</keyword>
<protein>
    <recommendedName>
        <fullName evidence="2">Glycosyl transferase CAP10 domain-containing protein</fullName>
    </recommendedName>
</protein>
<dbReference type="PANTHER" id="PTHR12203">
    <property type="entry name" value="KDEL LYS-ASP-GLU-LEU CONTAINING - RELATED"/>
    <property type="match status" value="1"/>
</dbReference>
<proteinExistence type="predicted"/>
<dbReference type="InterPro" id="IPR006598">
    <property type="entry name" value="CAP10"/>
</dbReference>
<keyword evidence="1" id="KW-0808">Transferase</keyword>
<sequence>MPDEIFALDQSYIDTVSDEIGRKFGIFCPINTDFHADEMDKVELLFDDGSLSVKIAKNYTSHERAHFFAVRTWQPTASYLSRVAAKYRLSGRVNLWLDDTASQPGLVFTDSNIPGQVAIPDPLFIGSNGYSNIREYCNQSWIDWNDRKSIIFWRGVTTGYRSMARPDWRDLPRLRLCKVASSAELKPFCDVGITCIVQIGDPSEIYEIENSGFIRAEVPQERFIEYKYSVDIDGNANSWPGLFTKMLMGNTILKVASEGKYSQWYYDDIKPWVHYIPVEEDMSDLAEKSLWCLGHDEQAKSIAKNALDFSRRLDVESSMPQTAAIIERALEK</sequence>
<reference evidence="4" key="2">
    <citation type="submission" date="2015-01" db="EMBL/GenBank/DDBJ databases">
        <title>Complete genome sequence of Methylobacterium aquaticum strain 22A.</title>
        <authorList>
            <person name="Tani A."/>
            <person name="Ogura Y."/>
            <person name="Hayashi T."/>
        </authorList>
    </citation>
    <scope>NUCLEOTIDE SEQUENCE [LARGE SCALE GENOMIC DNA]</scope>
    <source>
        <strain evidence="4">MA-22A</strain>
        <plasmid evidence="4">Plasmid pMaq22A_1p DNA</plasmid>
    </source>
</reference>
<evidence type="ECO:0000313" key="4">
    <source>
        <dbReference type="Proteomes" id="UP000061432"/>
    </source>
</evidence>
<dbReference type="AlphaFoldDB" id="A0A0C6FR18"/>
<dbReference type="Proteomes" id="UP000061432">
    <property type="component" value="Plasmid pMaq22A_1p"/>
</dbReference>
<dbReference type="SMART" id="SM00672">
    <property type="entry name" value="CAP10"/>
    <property type="match status" value="1"/>
</dbReference>
<geneLocation type="plasmid" evidence="4">
    <name>pMaq22A_1p DNA</name>
</geneLocation>
<dbReference type="OrthoDB" id="7976614at2"/>
<dbReference type="RefSeq" id="WP_082742936.1">
    <property type="nucleotide sequence ID" value="NZ_AP014705.1"/>
</dbReference>
<reference evidence="3 4" key="1">
    <citation type="journal article" date="2015" name="Genome Announc.">
        <title>Complete Genome Sequence of Methylobacterium aquaticum Strain 22A, Isolated from Racomitrium japonicum Moss.</title>
        <authorList>
            <person name="Tani A."/>
            <person name="Ogura Y."/>
            <person name="Hayashi T."/>
            <person name="Kimbara K."/>
        </authorList>
    </citation>
    <scope>NUCLEOTIDE SEQUENCE [LARGE SCALE GENOMIC DNA]</scope>
    <source>
        <strain evidence="3 4">MA-22A</strain>
        <plasmid evidence="4">Plasmid pMaq22A_1p DNA</plasmid>
    </source>
</reference>
<evidence type="ECO:0000313" key="3">
    <source>
        <dbReference type="EMBL" id="BAQ49527.1"/>
    </source>
</evidence>
<dbReference type="InterPro" id="IPR051091">
    <property type="entry name" value="O-Glucosyltr/Glycosyltrsf_90"/>
</dbReference>
<evidence type="ECO:0000259" key="2">
    <source>
        <dbReference type="SMART" id="SM00672"/>
    </source>
</evidence>
<feature type="domain" description="Glycosyl transferase CAP10" evidence="2">
    <location>
        <begin position="99"/>
        <end position="317"/>
    </location>
</feature>
<gene>
    <name evidence="3" type="ORF">Maq22A_1p36645</name>
</gene>
<dbReference type="KEGG" id="maqu:Maq22A_1p36645"/>
<organism evidence="3 4">
    <name type="scientific">Methylobacterium aquaticum</name>
    <dbReference type="NCBI Taxonomy" id="270351"/>
    <lineage>
        <taxon>Bacteria</taxon>
        <taxon>Pseudomonadati</taxon>
        <taxon>Pseudomonadota</taxon>
        <taxon>Alphaproteobacteria</taxon>
        <taxon>Hyphomicrobiales</taxon>
        <taxon>Methylobacteriaceae</taxon>
        <taxon>Methylobacterium</taxon>
    </lineage>
</organism>
<dbReference type="PATRIC" id="fig|270351.10.peg.6606"/>
<dbReference type="EMBL" id="AP014705">
    <property type="protein sequence ID" value="BAQ49527.1"/>
    <property type="molecule type" value="Genomic_DNA"/>
</dbReference>